<protein>
    <recommendedName>
        <fullName evidence="12">Carboxylesterase type B domain-containing protein</fullName>
    </recommendedName>
</protein>
<dbReference type="Gene3D" id="3.40.50.1820">
    <property type="entry name" value="alpha/beta hydrolase"/>
    <property type="match status" value="1"/>
</dbReference>
<keyword evidence="11" id="KW-1185">Reference proteome</keyword>
<dbReference type="GO" id="GO:0008270">
    <property type="term" value="F:zinc ion binding"/>
    <property type="evidence" value="ECO:0007669"/>
    <property type="project" value="UniProtKB-KW"/>
</dbReference>
<comment type="caution">
    <text evidence="10">The sequence shown here is derived from an EMBL/GenBank/DDBJ whole genome shotgun (WGS) entry which is preliminary data.</text>
</comment>
<gene>
    <name evidence="10" type="ORF">PPNO1_LOCUS2175</name>
</gene>
<dbReference type="SUPFAM" id="SSF53474">
    <property type="entry name" value="alpha/beta-Hydrolases"/>
    <property type="match status" value="1"/>
</dbReference>
<keyword evidence="2" id="KW-0479">Metal-binding</keyword>
<evidence type="ECO:0000256" key="5">
    <source>
        <dbReference type="ARBA" id="ARBA00022833"/>
    </source>
</evidence>
<sequence>MVATISVEPHRRDSSPQPSPPPTKRRRRPGAILGHALTAGERSSVPNTSNVTFEFVLAAIGRRRTPSHDAGWEAGAATKEWGTWEPIDAVRTLIVLMGYATWEPKEVLLREAFGLQSLLVQVLRDIGLTEEPPTRNGSSLPDDPCDAWFEWINQESVRRAKLIAFSFLHIHSVAYDVYPVLRSNEIHLRLPCSTKEWKASSVAKWQSATQEVGKTQLLFQDALSLLLRNVDCTAPLDPIPTPLGNYVLLHGLLQRIYIVRDLSLPVADQSAALPADEVEKLERGLRSWTSGWQQAPESSLDPNNENGPIPFTSSALLSLAYIRIYLNLGPYRCLETRDPIRIARALARSPRVRRSDGLISALLYAAHALSIPVRLGVDRVARSQAFFWSVRHSLSGMECAVLLSKWLFSLPGQESSAKLNDSEERILHWVRCIVEEAWAVVDFDEEETEFLQAQKPDEAIYTFKNVPYAEAPLGDLRFKAPVARTSVNRTIDDGSNSRICFQAAGNYSKYTLPLVQEYAANCGGLSDVRLGNSDNLTQSEDCLLLDVYTPKEVWENRFTTKRPVLVWIHGGGYTKWSKEAVNPAGIAARSMGLFGFPPGRRIADDVESNAGLYDQRLAFDWISGTSGFDEARNLNSTELQAINTAMLANGAFTDTVFQLNVDGKFLRDDVSYSLYNDATVDSFGLPIDLTAVGAIQDWIIGFTTRGSRGRSKAKELPIYGPNARILRVHRQGTDASEFSIGKDPAANLRCRFWLDAILEEEGGGA</sequence>
<feature type="region of interest" description="Disordered" evidence="7">
    <location>
        <begin position="1"/>
        <end position="28"/>
    </location>
</feature>
<dbReference type="GO" id="GO:0006351">
    <property type="term" value="P:DNA-templated transcription"/>
    <property type="evidence" value="ECO:0007669"/>
    <property type="project" value="InterPro"/>
</dbReference>
<dbReference type="InterPro" id="IPR007219">
    <property type="entry name" value="XnlR_reg_dom"/>
</dbReference>
<dbReference type="PANTHER" id="PTHR40626">
    <property type="entry name" value="MIP31509P"/>
    <property type="match status" value="1"/>
</dbReference>
<feature type="domain" description="Xylanolytic transcriptional activator regulatory" evidence="9">
    <location>
        <begin position="115"/>
        <end position="254"/>
    </location>
</feature>
<dbReference type="OrthoDB" id="654211at2759"/>
<keyword evidence="4" id="KW-0863">Zinc-finger</keyword>
<proteinExistence type="predicted"/>
<dbReference type="InterPro" id="IPR029058">
    <property type="entry name" value="AB_hydrolase_fold"/>
</dbReference>
<dbReference type="InterPro" id="IPR002018">
    <property type="entry name" value="CarbesteraseB"/>
</dbReference>
<keyword evidence="5" id="KW-0862">Zinc</keyword>
<evidence type="ECO:0000313" key="10">
    <source>
        <dbReference type="EMBL" id="CAI4212416.1"/>
    </source>
</evidence>
<evidence type="ECO:0000259" key="8">
    <source>
        <dbReference type="Pfam" id="PF00135"/>
    </source>
</evidence>
<dbReference type="Proteomes" id="UP000838763">
    <property type="component" value="Unassembled WGS sequence"/>
</dbReference>
<evidence type="ECO:0000256" key="6">
    <source>
        <dbReference type="ARBA" id="ARBA00023242"/>
    </source>
</evidence>
<evidence type="ECO:0000259" key="9">
    <source>
        <dbReference type="Pfam" id="PF04082"/>
    </source>
</evidence>
<feature type="domain" description="Carboxylesterase type B" evidence="8">
    <location>
        <begin position="457"/>
        <end position="623"/>
    </location>
</feature>
<evidence type="ECO:0000256" key="2">
    <source>
        <dbReference type="ARBA" id="ARBA00022723"/>
    </source>
</evidence>
<evidence type="ECO:0000256" key="3">
    <source>
        <dbReference type="ARBA" id="ARBA00022737"/>
    </source>
</evidence>
<accession>A0A9P1GYX4</accession>
<dbReference type="GO" id="GO:0000785">
    <property type="term" value="C:chromatin"/>
    <property type="evidence" value="ECO:0007669"/>
    <property type="project" value="TreeGrafter"/>
</dbReference>
<dbReference type="AlphaFoldDB" id="A0A9P1GYX4"/>
<evidence type="ECO:0000313" key="11">
    <source>
        <dbReference type="Proteomes" id="UP000838763"/>
    </source>
</evidence>
<dbReference type="GO" id="GO:0000978">
    <property type="term" value="F:RNA polymerase II cis-regulatory region sequence-specific DNA binding"/>
    <property type="evidence" value="ECO:0007669"/>
    <property type="project" value="InterPro"/>
</dbReference>
<name>A0A9P1GYX4_9PEZI</name>
<dbReference type="GO" id="GO:0005634">
    <property type="term" value="C:nucleus"/>
    <property type="evidence" value="ECO:0007669"/>
    <property type="project" value="UniProtKB-SubCell"/>
</dbReference>
<evidence type="ECO:0000256" key="4">
    <source>
        <dbReference type="ARBA" id="ARBA00022771"/>
    </source>
</evidence>
<dbReference type="CDD" id="cd12148">
    <property type="entry name" value="fungal_TF_MHR"/>
    <property type="match status" value="1"/>
</dbReference>
<dbReference type="EMBL" id="CALLCH030000004">
    <property type="protein sequence ID" value="CAI4212416.1"/>
    <property type="molecule type" value="Genomic_DNA"/>
</dbReference>
<reference evidence="10" key="1">
    <citation type="submission" date="2022-11" db="EMBL/GenBank/DDBJ databases">
        <authorList>
            <person name="Scott C."/>
            <person name="Bruce N."/>
        </authorList>
    </citation>
    <scope>NUCLEOTIDE SEQUENCE</scope>
</reference>
<dbReference type="Pfam" id="PF04082">
    <property type="entry name" value="Fungal_trans"/>
    <property type="match status" value="1"/>
</dbReference>
<dbReference type="Pfam" id="PF00135">
    <property type="entry name" value="COesterase"/>
    <property type="match status" value="1"/>
</dbReference>
<keyword evidence="6" id="KW-0539">Nucleus</keyword>
<dbReference type="GO" id="GO:0000981">
    <property type="term" value="F:DNA-binding transcription factor activity, RNA polymerase II-specific"/>
    <property type="evidence" value="ECO:0007669"/>
    <property type="project" value="InterPro"/>
</dbReference>
<dbReference type="PANTHER" id="PTHR40626:SF10">
    <property type="entry name" value="C2H2-TYPE DOMAIN-CONTAINING PROTEIN"/>
    <property type="match status" value="1"/>
</dbReference>
<keyword evidence="3" id="KW-0677">Repeat</keyword>
<evidence type="ECO:0000256" key="1">
    <source>
        <dbReference type="ARBA" id="ARBA00004123"/>
    </source>
</evidence>
<comment type="subcellular location">
    <subcellularLocation>
        <location evidence="1">Nucleus</location>
    </subcellularLocation>
</comment>
<evidence type="ECO:0000256" key="7">
    <source>
        <dbReference type="SAM" id="MobiDB-lite"/>
    </source>
</evidence>
<organism evidence="10 11">
    <name type="scientific">Parascedosporium putredinis</name>
    <dbReference type="NCBI Taxonomy" id="1442378"/>
    <lineage>
        <taxon>Eukaryota</taxon>
        <taxon>Fungi</taxon>
        <taxon>Dikarya</taxon>
        <taxon>Ascomycota</taxon>
        <taxon>Pezizomycotina</taxon>
        <taxon>Sordariomycetes</taxon>
        <taxon>Hypocreomycetidae</taxon>
        <taxon>Microascales</taxon>
        <taxon>Microascaceae</taxon>
        <taxon>Parascedosporium</taxon>
    </lineage>
</organism>
<evidence type="ECO:0008006" key="12">
    <source>
        <dbReference type="Google" id="ProtNLM"/>
    </source>
</evidence>
<dbReference type="InterPro" id="IPR051059">
    <property type="entry name" value="VerF-like"/>
</dbReference>